<evidence type="ECO:0000256" key="9">
    <source>
        <dbReference type="ARBA" id="ARBA00022989"/>
    </source>
</evidence>
<dbReference type="Gene3D" id="3.30.2010.10">
    <property type="entry name" value="Metalloproteases ('zincins'), catalytic domain"/>
    <property type="match status" value="1"/>
</dbReference>
<dbReference type="Proteomes" id="UP000078287">
    <property type="component" value="Unassembled WGS sequence"/>
</dbReference>
<evidence type="ECO:0000256" key="6">
    <source>
        <dbReference type="ARBA" id="ARBA00022723"/>
    </source>
</evidence>
<evidence type="ECO:0000256" key="3">
    <source>
        <dbReference type="ARBA" id="ARBA00022475"/>
    </source>
</evidence>
<keyword evidence="8 12" id="KW-0862">Zinc</keyword>
<proteinExistence type="inferred from homology"/>
<evidence type="ECO:0000256" key="4">
    <source>
        <dbReference type="ARBA" id="ARBA00022670"/>
    </source>
</evidence>
<dbReference type="InterPro" id="IPR001915">
    <property type="entry name" value="Peptidase_M48"/>
</dbReference>
<dbReference type="PANTHER" id="PTHR43221">
    <property type="entry name" value="PROTEASE HTPX"/>
    <property type="match status" value="1"/>
</dbReference>
<dbReference type="NCBIfam" id="NF002826">
    <property type="entry name" value="PRK03001.1"/>
    <property type="match status" value="1"/>
</dbReference>
<organism evidence="14 15">
    <name type="scientific">Chloroflexus islandicus</name>
    <dbReference type="NCBI Taxonomy" id="1707952"/>
    <lineage>
        <taxon>Bacteria</taxon>
        <taxon>Bacillati</taxon>
        <taxon>Chloroflexota</taxon>
        <taxon>Chloroflexia</taxon>
        <taxon>Chloroflexales</taxon>
        <taxon>Chloroflexineae</taxon>
        <taxon>Chloroflexaceae</taxon>
        <taxon>Chloroflexus</taxon>
    </lineage>
</organism>
<comment type="subcellular location">
    <subcellularLocation>
        <location evidence="1 12">Cell membrane</location>
        <topology evidence="1 12">Multi-pass membrane protein</topology>
    </subcellularLocation>
</comment>
<dbReference type="AlphaFoldDB" id="A0A178MDY6"/>
<dbReference type="RefSeq" id="WP_066784960.1">
    <property type="nucleotide sequence ID" value="NZ_LWQS01000040.1"/>
</dbReference>
<evidence type="ECO:0000256" key="7">
    <source>
        <dbReference type="ARBA" id="ARBA00022801"/>
    </source>
</evidence>
<keyword evidence="11 12" id="KW-0472">Membrane</keyword>
<comment type="cofactor">
    <cofactor evidence="12">
        <name>Zn(2+)</name>
        <dbReference type="ChEBI" id="CHEBI:29105"/>
    </cofactor>
    <text evidence="12">Binds 1 zinc ion per subunit.</text>
</comment>
<dbReference type="GO" id="GO:0005886">
    <property type="term" value="C:plasma membrane"/>
    <property type="evidence" value="ECO:0007669"/>
    <property type="project" value="UniProtKB-SubCell"/>
</dbReference>
<evidence type="ECO:0000256" key="11">
    <source>
        <dbReference type="ARBA" id="ARBA00023136"/>
    </source>
</evidence>
<feature type="transmembrane region" description="Helical" evidence="12">
    <location>
        <begin position="7"/>
        <end position="26"/>
    </location>
</feature>
<dbReference type="PANTHER" id="PTHR43221:SF1">
    <property type="entry name" value="PROTEASE HTPX"/>
    <property type="match status" value="1"/>
</dbReference>
<comment type="caution">
    <text evidence="14">The sequence shown here is derived from an EMBL/GenBank/DDBJ whole genome shotgun (WGS) entry which is preliminary data.</text>
</comment>
<evidence type="ECO:0000256" key="12">
    <source>
        <dbReference type="HAMAP-Rule" id="MF_00188"/>
    </source>
</evidence>
<dbReference type="Pfam" id="PF01435">
    <property type="entry name" value="Peptidase_M48"/>
    <property type="match status" value="1"/>
</dbReference>
<protein>
    <recommendedName>
        <fullName evidence="12">Protease HtpX homolog</fullName>
        <ecNumber evidence="12">3.4.24.-</ecNumber>
    </recommendedName>
</protein>
<evidence type="ECO:0000256" key="1">
    <source>
        <dbReference type="ARBA" id="ARBA00004651"/>
    </source>
</evidence>
<dbReference type="EMBL" id="LWQS01000040">
    <property type="protein sequence ID" value="OAN46992.1"/>
    <property type="molecule type" value="Genomic_DNA"/>
</dbReference>
<keyword evidence="3 12" id="KW-1003">Cell membrane</keyword>
<feature type="binding site" evidence="12">
    <location>
        <position position="138"/>
    </location>
    <ligand>
        <name>Zn(2+)</name>
        <dbReference type="ChEBI" id="CHEBI:29105"/>
        <note>catalytic</note>
    </ligand>
</feature>
<feature type="transmembrane region" description="Helical" evidence="12">
    <location>
        <begin position="183"/>
        <end position="204"/>
    </location>
</feature>
<feature type="transmembrane region" description="Helical" evidence="12">
    <location>
        <begin position="149"/>
        <end position="171"/>
    </location>
</feature>
<evidence type="ECO:0000256" key="10">
    <source>
        <dbReference type="ARBA" id="ARBA00023049"/>
    </source>
</evidence>
<reference evidence="14 15" key="1">
    <citation type="submission" date="2016-04" db="EMBL/GenBank/DDBJ databases">
        <title>Chloroflexus islandicus sp. nov., a thermophilic filamentous anoxygenic phototrophic bacterium from geyser Strokkur (Iceland).</title>
        <authorList>
            <person name="Gaisin V.A."/>
            <person name="Kalashnikov A.M."/>
            <person name="Sukhacheva M.V."/>
            <person name="Grouzdev D.S."/>
            <person name="Ivanov T.M."/>
            <person name="Kuznetsov B."/>
            <person name="Gorlenko V.M."/>
        </authorList>
    </citation>
    <scope>NUCLEOTIDE SEQUENCE [LARGE SCALE GENOMIC DNA]</scope>
    <source>
        <strain evidence="15">isl-2</strain>
    </source>
</reference>
<feature type="active site" evidence="12">
    <location>
        <position position="135"/>
    </location>
</feature>
<gene>
    <name evidence="12" type="primary">htpX</name>
    <name evidence="14" type="ORF">A6A03_11060</name>
</gene>
<dbReference type="HAMAP" id="MF_00188">
    <property type="entry name" value="Pept_M48_protease_HtpX"/>
    <property type="match status" value="1"/>
</dbReference>
<keyword evidence="15" id="KW-1185">Reference proteome</keyword>
<evidence type="ECO:0000256" key="2">
    <source>
        <dbReference type="ARBA" id="ARBA00009779"/>
    </source>
</evidence>
<evidence type="ECO:0000256" key="8">
    <source>
        <dbReference type="ARBA" id="ARBA00022833"/>
    </source>
</evidence>
<dbReference type="GO" id="GO:0004222">
    <property type="term" value="F:metalloendopeptidase activity"/>
    <property type="evidence" value="ECO:0007669"/>
    <property type="project" value="UniProtKB-UniRule"/>
</dbReference>
<dbReference type="STRING" id="1707952.A6A03_11060"/>
<evidence type="ECO:0000313" key="14">
    <source>
        <dbReference type="EMBL" id="OAN46992.1"/>
    </source>
</evidence>
<dbReference type="InterPro" id="IPR050083">
    <property type="entry name" value="HtpX_protease"/>
</dbReference>
<evidence type="ECO:0000256" key="5">
    <source>
        <dbReference type="ARBA" id="ARBA00022692"/>
    </source>
</evidence>
<feature type="domain" description="Peptidase M48" evidence="13">
    <location>
        <begin position="67"/>
        <end position="286"/>
    </location>
</feature>
<keyword evidence="4 12" id="KW-0645">Protease</keyword>
<accession>A0A178MDY6</accession>
<comment type="similarity">
    <text evidence="2 12">Belongs to the peptidase M48B family.</text>
</comment>
<dbReference type="EC" id="3.4.24.-" evidence="12"/>
<evidence type="ECO:0000313" key="15">
    <source>
        <dbReference type="Proteomes" id="UP000078287"/>
    </source>
</evidence>
<keyword evidence="9 12" id="KW-1133">Transmembrane helix</keyword>
<dbReference type="GO" id="GO:0008270">
    <property type="term" value="F:zinc ion binding"/>
    <property type="evidence" value="ECO:0007669"/>
    <property type="project" value="UniProtKB-UniRule"/>
</dbReference>
<name>A0A178MDY6_9CHLR</name>
<feature type="binding site" evidence="12">
    <location>
        <position position="213"/>
    </location>
    <ligand>
        <name>Zn(2+)</name>
        <dbReference type="ChEBI" id="CHEBI:29105"/>
        <note>catalytic</note>
    </ligand>
</feature>
<feature type="transmembrane region" description="Helical" evidence="12">
    <location>
        <begin position="32"/>
        <end position="51"/>
    </location>
</feature>
<dbReference type="InterPro" id="IPR022919">
    <property type="entry name" value="Pept_M48_protease_HtpX"/>
</dbReference>
<evidence type="ECO:0000259" key="13">
    <source>
        <dbReference type="Pfam" id="PF01435"/>
    </source>
</evidence>
<dbReference type="GO" id="GO:0006508">
    <property type="term" value="P:proteolysis"/>
    <property type="evidence" value="ECO:0007669"/>
    <property type="project" value="UniProtKB-KW"/>
</dbReference>
<keyword evidence="6 12" id="KW-0479">Metal-binding</keyword>
<feature type="binding site" evidence="12">
    <location>
        <position position="134"/>
    </location>
    <ligand>
        <name>Zn(2+)</name>
        <dbReference type="ChEBI" id="CHEBI:29105"/>
        <note>catalytic</note>
    </ligand>
</feature>
<dbReference type="CDD" id="cd07336">
    <property type="entry name" value="M48B_HtpX_like"/>
    <property type="match status" value="1"/>
</dbReference>
<keyword evidence="10 12" id="KW-0482">Metalloprotease</keyword>
<keyword evidence="5 12" id="KW-0812">Transmembrane</keyword>
<sequence length="297" mass="31134">MTIFVNSLKTVGLLGLLTGLFIVIGGAVGGQIGMIIAFVLAIVMNMGAWWFSDKLALKMSGAQEVSPSEAPELHAMVEELSRRAGIPKPRVYIIDTDAPNAFATGRDPEHGAVAVTTGIARLLTREELAGVIAHELAHIKHRDTLISSIAATIAGAIGMLADMVMWGMIFAGLGGSDEEEGGGIAGLVGGVLTAMLAPIMALIIQMAISRSREYMADAGGAQILGNPLPLASALEKLEWAAGRMPMDEARPATAHLYIVNPVLGGLASLFRTHPETHKRISRLRAMANRSGNTAIAA</sequence>
<keyword evidence="7 12" id="KW-0378">Hydrolase</keyword>